<accession>A0A8J4BLW4</accession>
<reference evidence="1" key="1">
    <citation type="journal article" date="2021" name="Proc. Natl. Acad. Sci. U.S.A.">
        <title>Three genomes in the algal genus Volvox reveal the fate of a haploid sex-determining region after a transition to homothallism.</title>
        <authorList>
            <person name="Yamamoto K."/>
            <person name="Hamaji T."/>
            <person name="Kawai-Toyooka H."/>
            <person name="Matsuzaki R."/>
            <person name="Takahashi F."/>
            <person name="Nishimura Y."/>
            <person name="Kawachi M."/>
            <person name="Noguchi H."/>
            <person name="Minakuchi Y."/>
            <person name="Umen J.G."/>
            <person name="Toyoda A."/>
            <person name="Nozaki H."/>
        </authorList>
    </citation>
    <scope>NUCLEOTIDE SEQUENCE</scope>
    <source>
        <strain evidence="1">NIES-3780</strain>
    </source>
</reference>
<sequence length="416" mass="43271">MGKSVHVVLLAGGYVPDIASGVAAAVEAAGTPGKLTGALAAAAAMGRTVVPGLLPLDGTPALVRLLKGLQGVRRASLAAIWIVHNESDTDRVRGAGGLFGPSPASDLGLPTVNFLSNGATEPSNWRGETADFRSALTAILKSGSNDACVAGISCTLAFMPNYNLQRLLEHSYLRGRDVLGFSLLNGVDLTLLGSQGHTELIPGEETALPRIQTLRPLLSPNPGALVAEPYLFLRPETVAAVVSGAGGPGGWLQGLGGGLVEAGVYVAGLDLMFGRYNLRTAEAVDYADRFFAFCSTAATDPAKVGLKPDAVLRPHDTTPGGVKDPLPPVPAAGSFIGRSTAANFRFDVLDGTAKDAESSLHGTDYEAFTKMASTFNSRYFGDTAVSKATAAGMKYYLLPPTFYMTAYRRLGADIIM</sequence>
<dbReference type="Proteomes" id="UP000747399">
    <property type="component" value="Unassembled WGS sequence"/>
</dbReference>
<dbReference type="AlphaFoldDB" id="A0A8J4BLW4"/>
<evidence type="ECO:0000313" key="2">
    <source>
        <dbReference type="Proteomes" id="UP000747399"/>
    </source>
</evidence>
<keyword evidence="2" id="KW-1185">Reference proteome</keyword>
<dbReference type="EMBL" id="BNCO01000065">
    <property type="protein sequence ID" value="GIL64269.1"/>
    <property type="molecule type" value="Genomic_DNA"/>
</dbReference>
<comment type="caution">
    <text evidence="1">The sequence shown here is derived from an EMBL/GenBank/DDBJ whole genome shotgun (WGS) entry which is preliminary data.</text>
</comment>
<name>A0A8J4BLW4_9CHLO</name>
<proteinExistence type="predicted"/>
<evidence type="ECO:0000313" key="1">
    <source>
        <dbReference type="EMBL" id="GIL64269.1"/>
    </source>
</evidence>
<gene>
    <name evidence="1" type="ORF">Vafri_18270</name>
</gene>
<organism evidence="1 2">
    <name type="scientific">Volvox africanus</name>
    <dbReference type="NCBI Taxonomy" id="51714"/>
    <lineage>
        <taxon>Eukaryota</taxon>
        <taxon>Viridiplantae</taxon>
        <taxon>Chlorophyta</taxon>
        <taxon>core chlorophytes</taxon>
        <taxon>Chlorophyceae</taxon>
        <taxon>CS clade</taxon>
        <taxon>Chlamydomonadales</taxon>
        <taxon>Volvocaceae</taxon>
        <taxon>Volvox</taxon>
    </lineage>
</organism>
<protein>
    <submittedName>
        <fullName evidence="1">Uncharacterized protein</fullName>
    </submittedName>
</protein>